<protein>
    <submittedName>
        <fullName evidence="2">Uncharacterized protein</fullName>
    </submittedName>
</protein>
<sequence length="146" mass="16014">MSPRLLLLGKGCDEPDAVSLGDYKLVAAPLAVLRSRPGQARPGQAGPGLVRRGLRSHVLSRVMSERDFVWFFVVAAGVIGLYLLVFADQATKRDRARSARAREKYGHRPKILRPKIANQNPSKARTRLVGLGFLAIGGFALWQRLG</sequence>
<feature type="transmembrane region" description="Helical" evidence="1">
    <location>
        <begin position="68"/>
        <end position="87"/>
    </location>
</feature>
<accession>A0ABP4DF00</accession>
<reference evidence="3" key="1">
    <citation type="journal article" date="2019" name="Int. J. Syst. Evol. Microbiol.">
        <title>The Global Catalogue of Microorganisms (GCM) 10K type strain sequencing project: providing services to taxonomists for standard genome sequencing and annotation.</title>
        <authorList>
            <consortium name="The Broad Institute Genomics Platform"/>
            <consortium name="The Broad Institute Genome Sequencing Center for Infectious Disease"/>
            <person name="Wu L."/>
            <person name="Ma J."/>
        </authorList>
    </citation>
    <scope>NUCLEOTIDE SEQUENCE [LARGE SCALE GENOMIC DNA]</scope>
    <source>
        <strain evidence="3">JCM 11445</strain>
    </source>
</reference>
<feature type="transmembrane region" description="Helical" evidence="1">
    <location>
        <begin position="128"/>
        <end position="145"/>
    </location>
</feature>
<evidence type="ECO:0000313" key="3">
    <source>
        <dbReference type="Proteomes" id="UP001500033"/>
    </source>
</evidence>
<evidence type="ECO:0000256" key="1">
    <source>
        <dbReference type="SAM" id="Phobius"/>
    </source>
</evidence>
<keyword evidence="1" id="KW-1133">Transmembrane helix</keyword>
<dbReference type="Proteomes" id="UP001500033">
    <property type="component" value="Unassembled WGS sequence"/>
</dbReference>
<keyword evidence="3" id="KW-1185">Reference proteome</keyword>
<gene>
    <name evidence="2" type="ORF">GCM10009576_098370</name>
</gene>
<name>A0ABP4DF00_9ACTN</name>
<evidence type="ECO:0000313" key="2">
    <source>
        <dbReference type="EMBL" id="GAA1005855.1"/>
    </source>
</evidence>
<proteinExistence type="predicted"/>
<keyword evidence="1" id="KW-0812">Transmembrane</keyword>
<organism evidence="2 3">
    <name type="scientific">Streptomyces rhizosphaericus</name>
    <dbReference type="NCBI Taxonomy" id="114699"/>
    <lineage>
        <taxon>Bacteria</taxon>
        <taxon>Bacillati</taxon>
        <taxon>Actinomycetota</taxon>
        <taxon>Actinomycetes</taxon>
        <taxon>Kitasatosporales</taxon>
        <taxon>Streptomycetaceae</taxon>
        <taxon>Streptomyces</taxon>
        <taxon>Streptomyces violaceusniger group</taxon>
    </lineage>
</organism>
<dbReference type="EMBL" id="BAAAIE010000294">
    <property type="protein sequence ID" value="GAA1005855.1"/>
    <property type="molecule type" value="Genomic_DNA"/>
</dbReference>
<comment type="caution">
    <text evidence="2">The sequence shown here is derived from an EMBL/GenBank/DDBJ whole genome shotgun (WGS) entry which is preliminary data.</text>
</comment>
<keyword evidence="1" id="KW-0472">Membrane</keyword>